<dbReference type="InterPro" id="IPR010982">
    <property type="entry name" value="Lambda_DNA-bd_dom_sf"/>
</dbReference>
<dbReference type="EMBL" id="PXNQ02000002">
    <property type="protein sequence ID" value="RNF35682.1"/>
    <property type="molecule type" value="Genomic_DNA"/>
</dbReference>
<proteinExistence type="predicted"/>
<evidence type="ECO:0000259" key="5">
    <source>
        <dbReference type="PROSITE" id="PS50932"/>
    </source>
</evidence>
<dbReference type="InterPro" id="IPR000843">
    <property type="entry name" value="HTH_LacI"/>
</dbReference>
<reference evidence="6" key="1">
    <citation type="submission" date="2018-05" db="EMBL/GenBank/DDBJ databases">
        <title>Reclassification of Methylarcula marina and Methylarcula terricola as Paracoccus methylarcula sp.nov., comb.nov. and Paracoccus terricola comb.nov.</title>
        <authorList>
            <person name="Shmareva M.N."/>
            <person name="Doronina N.V."/>
            <person name="Vasilenko O.V."/>
            <person name="Tarlachkov S.V."/>
            <person name="Trotsenko Y.A."/>
        </authorList>
    </citation>
    <scope>NUCLEOTIDE SEQUENCE [LARGE SCALE GENOMIC DNA]</scope>
    <source>
        <strain evidence="6">VKM B-2159</strain>
    </source>
</reference>
<gene>
    <name evidence="6" type="ORF">A7A09_004610</name>
</gene>
<dbReference type="CDD" id="cd01392">
    <property type="entry name" value="HTH_LacI"/>
    <property type="match status" value="1"/>
</dbReference>
<evidence type="ECO:0000256" key="3">
    <source>
        <dbReference type="ARBA" id="ARBA00023163"/>
    </source>
</evidence>
<dbReference type="InterPro" id="IPR001761">
    <property type="entry name" value="Peripla_BP/Lac1_sug-bd_dom"/>
</dbReference>
<dbReference type="SUPFAM" id="SSF53822">
    <property type="entry name" value="Periplasmic binding protein-like I"/>
    <property type="match status" value="1"/>
</dbReference>
<comment type="caution">
    <text evidence="6">The sequence shown here is derived from an EMBL/GenBank/DDBJ whole genome shotgun (WGS) entry which is preliminary data.</text>
</comment>
<organism evidence="6 7">
    <name type="scientific">Paracoccus methylarcula</name>
    <dbReference type="NCBI Taxonomy" id="72022"/>
    <lineage>
        <taxon>Bacteria</taxon>
        <taxon>Pseudomonadati</taxon>
        <taxon>Pseudomonadota</taxon>
        <taxon>Alphaproteobacteria</taxon>
        <taxon>Rhodobacterales</taxon>
        <taxon>Paracoccaceae</taxon>
        <taxon>Paracoccus</taxon>
    </lineage>
</organism>
<keyword evidence="1" id="KW-0805">Transcription regulation</keyword>
<name>A0A422R0E4_9RHOB</name>
<dbReference type="AlphaFoldDB" id="A0A422R0E4"/>
<keyword evidence="7" id="KW-1185">Reference proteome</keyword>
<accession>A0A422R0E4</accession>
<evidence type="ECO:0000313" key="7">
    <source>
        <dbReference type="Proteomes" id="UP000238137"/>
    </source>
</evidence>
<evidence type="ECO:0000256" key="1">
    <source>
        <dbReference type="ARBA" id="ARBA00023015"/>
    </source>
</evidence>
<dbReference type="GO" id="GO:0000976">
    <property type="term" value="F:transcription cis-regulatory region binding"/>
    <property type="evidence" value="ECO:0007669"/>
    <property type="project" value="TreeGrafter"/>
</dbReference>
<dbReference type="InterPro" id="IPR028082">
    <property type="entry name" value="Peripla_BP_I"/>
</dbReference>
<dbReference type="Gene3D" id="3.40.50.2300">
    <property type="match status" value="2"/>
</dbReference>
<evidence type="ECO:0000256" key="4">
    <source>
        <dbReference type="SAM" id="MobiDB-lite"/>
    </source>
</evidence>
<dbReference type="Pfam" id="PF00356">
    <property type="entry name" value="LacI"/>
    <property type="match status" value="1"/>
</dbReference>
<dbReference type="SMART" id="SM00354">
    <property type="entry name" value="HTH_LACI"/>
    <property type="match status" value="1"/>
</dbReference>
<dbReference type="PROSITE" id="PS50932">
    <property type="entry name" value="HTH_LACI_2"/>
    <property type="match status" value="1"/>
</dbReference>
<dbReference type="PANTHER" id="PTHR30146:SF109">
    <property type="entry name" value="HTH-TYPE TRANSCRIPTIONAL REGULATOR GALS"/>
    <property type="match status" value="1"/>
</dbReference>
<dbReference type="Gene3D" id="1.10.260.40">
    <property type="entry name" value="lambda repressor-like DNA-binding domains"/>
    <property type="match status" value="1"/>
</dbReference>
<dbReference type="SUPFAM" id="SSF47413">
    <property type="entry name" value="lambda repressor-like DNA-binding domains"/>
    <property type="match status" value="1"/>
</dbReference>
<dbReference type="GO" id="GO:0003700">
    <property type="term" value="F:DNA-binding transcription factor activity"/>
    <property type="evidence" value="ECO:0007669"/>
    <property type="project" value="TreeGrafter"/>
</dbReference>
<dbReference type="Pfam" id="PF00532">
    <property type="entry name" value="Peripla_BP_1"/>
    <property type="match status" value="1"/>
</dbReference>
<keyword evidence="3" id="KW-0804">Transcription</keyword>
<feature type="region of interest" description="Disordered" evidence="4">
    <location>
        <begin position="15"/>
        <end position="35"/>
    </location>
</feature>
<protein>
    <submittedName>
        <fullName evidence="6">LacI family transcriptional regulator</fullName>
    </submittedName>
</protein>
<feature type="domain" description="HTH lacI-type" evidence="5">
    <location>
        <begin position="59"/>
        <end position="113"/>
    </location>
</feature>
<dbReference type="OrthoDB" id="60111at2"/>
<evidence type="ECO:0000313" key="6">
    <source>
        <dbReference type="EMBL" id="RNF35682.1"/>
    </source>
</evidence>
<evidence type="ECO:0000256" key="2">
    <source>
        <dbReference type="ARBA" id="ARBA00023125"/>
    </source>
</evidence>
<sequence length="363" mass="39444">MGPWRRYDLVRQLRDPASRSAAGPDSASPEARGSAYPASGIAGFERLVMEHSGSGGSPVTLKTIASELGVSVTTVARALKDGYKVGPETVRKVRETADRLGYVRNLEGAKLRTGKTLVAMAFLDFAEEEEIGDSGAVGILNGFHKCLAATDYAVRVVPAPRDGSAIERIRDVVRGRLADGVILDLTELQDARVRYLLEADFPFVTYGRTELFSEHAWFDIDNEFAAWQSTDALLRDGCRRIAMIDGDPRYTYVRQRLRGYERALSEHGVKADPALHHHSVLAADVARAAVGPLLERGADGFVCSNELTFLGARAVSGTGSAMMSSGSASPCARAPVSADMWRPRCMPRISRMSPPGRLWRNCC</sequence>
<dbReference type="PANTHER" id="PTHR30146">
    <property type="entry name" value="LACI-RELATED TRANSCRIPTIONAL REPRESSOR"/>
    <property type="match status" value="1"/>
</dbReference>
<dbReference type="Proteomes" id="UP000238137">
    <property type="component" value="Unassembled WGS sequence"/>
</dbReference>
<keyword evidence="2" id="KW-0238">DNA-binding</keyword>